<dbReference type="PROSITE" id="PS51257">
    <property type="entry name" value="PROKAR_LIPOPROTEIN"/>
    <property type="match status" value="1"/>
</dbReference>
<evidence type="ECO:0000256" key="4">
    <source>
        <dbReference type="ARBA" id="ARBA00022729"/>
    </source>
</evidence>
<evidence type="ECO:0000256" key="3">
    <source>
        <dbReference type="ARBA" id="ARBA00022544"/>
    </source>
</evidence>
<gene>
    <name evidence="10" type="ordered locus">Bcell_2045</name>
</gene>
<sequence length="391" mass="44098">MLLKSFIRLCYFFVGISFLPLLSGCWDRAEINDIAIVMGSAFDKVGEEYEVTMISPLPGEMGGPSGGGGGTSGGATYYLDAALGRSIRDASMNLQRRMSRELKLGHRRILLIGEELAKEGVRKPLDVLSRHRESRITTQVFITEGSAKDVLSAQPQLENISAEAIRELGGRSYNIMLRDFLLEFQQKGNDPILPVVKTTENRSPIKENVAEQVEISKLAIFKGDKLHFFTNKEETAGVDWLLSIMEGHEYTFVVNEEKKETFTVFIKEANCTIDYDLNDEEPFFKIDIKTSGIGVENVSDINLEERGGYEKLNELMNEQIKQEVTSIIDHTLSEGIDSFGFGWHLHRRERKIWKELEQHWQEKLPNIDYEITINSSVELPGLVTEGVGIGE</sequence>
<name>E6U0Z5_EVAC2</name>
<evidence type="ECO:0000256" key="1">
    <source>
        <dbReference type="ARBA" id="ARBA00004635"/>
    </source>
</evidence>
<comment type="similarity">
    <text evidence="2">Belongs to the GerABKC lipoprotein family.</text>
</comment>
<dbReference type="GO" id="GO:0009847">
    <property type="term" value="P:spore germination"/>
    <property type="evidence" value="ECO:0007669"/>
    <property type="project" value="InterPro"/>
</dbReference>
<dbReference type="NCBIfam" id="TIGR02887">
    <property type="entry name" value="spore_ger_x_C"/>
    <property type="match status" value="1"/>
</dbReference>
<dbReference type="KEGG" id="bco:Bcell_2045"/>
<dbReference type="RefSeq" id="WP_013488643.1">
    <property type="nucleotide sequence ID" value="NC_014829.1"/>
</dbReference>
<dbReference type="InterPro" id="IPR038501">
    <property type="entry name" value="Spore_GerAC_C_sf"/>
</dbReference>
<evidence type="ECO:0000256" key="5">
    <source>
        <dbReference type="ARBA" id="ARBA00023136"/>
    </source>
</evidence>
<dbReference type="OrthoDB" id="9816067at2"/>
<keyword evidence="7" id="KW-0449">Lipoprotein</keyword>
<dbReference type="AlphaFoldDB" id="E6U0Z5"/>
<protein>
    <submittedName>
        <fullName evidence="10">Germination protein, Ger(X)C family</fullName>
    </submittedName>
</protein>
<reference evidence="10" key="1">
    <citation type="submission" date="2010-12" db="EMBL/GenBank/DDBJ databases">
        <title>Complete sequence of Bacillus cellulosilyticus DSM 2522.</title>
        <authorList>
            <consortium name="US DOE Joint Genome Institute"/>
            <person name="Lucas S."/>
            <person name="Copeland A."/>
            <person name="Lapidus A."/>
            <person name="Cheng J.-F."/>
            <person name="Bruce D."/>
            <person name="Goodwin L."/>
            <person name="Pitluck S."/>
            <person name="Chertkov O."/>
            <person name="Detter J.C."/>
            <person name="Han C."/>
            <person name="Tapia R."/>
            <person name="Land M."/>
            <person name="Hauser L."/>
            <person name="Jeffries C."/>
            <person name="Kyrpides N."/>
            <person name="Ivanova N."/>
            <person name="Mikhailova N."/>
            <person name="Brumm P."/>
            <person name="Mead D."/>
            <person name="Woyke T."/>
        </authorList>
    </citation>
    <scope>NUCLEOTIDE SEQUENCE [LARGE SCALE GENOMIC DNA]</scope>
    <source>
        <strain evidence="10">DSM 2522</strain>
    </source>
</reference>
<evidence type="ECO:0000313" key="11">
    <source>
        <dbReference type="Proteomes" id="UP000001401"/>
    </source>
</evidence>
<dbReference type="PANTHER" id="PTHR35789:SF1">
    <property type="entry name" value="SPORE GERMINATION PROTEIN B3"/>
    <property type="match status" value="1"/>
</dbReference>
<evidence type="ECO:0000256" key="6">
    <source>
        <dbReference type="ARBA" id="ARBA00023139"/>
    </source>
</evidence>
<dbReference type="eggNOG" id="ENOG502Z9N7">
    <property type="taxonomic scope" value="Bacteria"/>
</dbReference>
<keyword evidence="4" id="KW-0732">Signal</keyword>
<dbReference type="InterPro" id="IPR046953">
    <property type="entry name" value="Spore_GerAC-like_C"/>
</dbReference>
<keyword evidence="11" id="KW-1185">Reference proteome</keyword>
<dbReference type="InterPro" id="IPR008844">
    <property type="entry name" value="Spore_GerAC-like"/>
</dbReference>
<keyword evidence="3" id="KW-0309">Germination</keyword>
<feature type="domain" description="Spore germination protein N-terminal" evidence="9">
    <location>
        <begin position="27"/>
        <end position="197"/>
    </location>
</feature>
<dbReference type="Gene3D" id="3.30.300.210">
    <property type="entry name" value="Nutrient germinant receptor protein C, domain 3"/>
    <property type="match status" value="1"/>
</dbReference>
<dbReference type="STRING" id="649639.Bcell_2045"/>
<dbReference type="Pfam" id="PF25198">
    <property type="entry name" value="Spore_GerAC_N"/>
    <property type="match status" value="1"/>
</dbReference>
<comment type="subcellular location">
    <subcellularLocation>
        <location evidence="1">Membrane</location>
        <topology evidence="1">Lipid-anchor</topology>
    </subcellularLocation>
</comment>
<proteinExistence type="inferred from homology"/>
<evidence type="ECO:0000313" key="10">
    <source>
        <dbReference type="EMBL" id="ADU30307.1"/>
    </source>
</evidence>
<dbReference type="HOGENOM" id="CLU_051140_0_0_9"/>
<organism evidence="10 11">
    <name type="scientific">Evansella cellulosilytica (strain ATCC 21833 / DSM 2522 / FERM P-1141 / JCM 9156 / N-4)</name>
    <name type="common">Bacillus cellulosilyticus</name>
    <dbReference type="NCBI Taxonomy" id="649639"/>
    <lineage>
        <taxon>Bacteria</taxon>
        <taxon>Bacillati</taxon>
        <taxon>Bacillota</taxon>
        <taxon>Bacilli</taxon>
        <taxon>Bacillales</taxon>
        <taxon>Bacillaceae</taxon>
        <taxon>Evansella</taxon>
    </lineage>
</organism>
<evidence type="ECO:0000256" key="2">
    <source>
        <dbReference type="ARBA" id="ARBA00007886"/>
    </source>
</evidence>
<dbReference type="Proteomes" id="UP000001401">
    <property type="component" value="Chromosome"/>
</dbReference>
<keyword evidence="5" id="KW-0472">Membrane</keyword>
<dbReference type="Pfam" id="PF05504">
    <property type="entry name" value="Spore_GerAC"/>
    <property type="match status" value="1"/>
</dbReference>
<evidence type="ECO:0000256" key="7">
    <source>
        <dbReference type="ARBA" id="ARBA00023288"/>
    </source>
</evidence>
<feature type="domain" description="Spore germination GerAC-like C-terminal" evidence="8">
    <location>
        <begin position="217"/>
        <end position="378"/>
    </location>
</feature>
<dbReference type="InterPro" id="IPR057336">
    <property type="entry name" value="GerAC_N"/>
</dbReference>
<evidence type="ECO:0000259" key="9">
    <source>
        <dbReference type="Pfam" id="PF25198"/>
    </source>
</evidence>
<evidence type="ECO:0000259" key="8">
    <source>
        <dbReference type="Pfam" id="PF05504"/>
    </source>
</evidence>
<dbReference type="PANTHER" id="PTHR35789">
    <property type="entry name" value="SPORE GERMINATION PROTEIN B3"/>
    <property type="match status" value="1"/>
</dbReference>
<keyword evidence="6" id="KW-0564">Palmitate</keyword>
<dbReference type="GO" id="GO:0016020">
    <property type="term" value="C:membrane"/>
    <property type="evidence" value="ECO:0007669"/>
    <property type="project" value="UniProtKB-SubCell"/>
</dbReference>
<dbReference type="EMBL" id="CP002394">
    <property type="protein sequence ID" value="ADU30307.1"/>
    <property type="molecule type" value="Genomic_DNA"/>
</dbReference>
<accession>E6U0Z5</accession>